<name>A0A1T4PEI4_9FIRM</name>
<sequence>MNRYETIFVMKPEVDEETIQSLIEKIKDIIEKKGSVENVDEWGKRKLAYEVKGYNEGHYVLLNFTAESSIPAELERFYKITEGIIRHIIVKEEE</sequence>
<dbReference type="InterPro" id="IPR014717">
    <property type="entry name" value="Transl_elong_EF1B/ribsomal_bS6"/>
</dbReference>
<gene>
    <name evidence="4" type="primary">rpsF</name>
    <name evidence="5" type="ORF">SAMN02745973_02049</name>
</gene>
<keyword evidence="4" id="KW-0699">rRNA-binding</keyword>
<dbReference type="PANTHER" id="PTHR21011:SF1">
    <property type="entry name" value="SMALL RIBOSOMAL SUBUNIT PROTEIN BS6M"/>
    <property type="match status" value="1"/>
</dbReference>
<accession>A0A1T4PEI4</accession>
<reference evidence="5 6" key="1">
    <citation type="submission" date="2017-02" db="EMBL/GenBank/DDBJ databases">
        <authorList>
            <person name="Peterson S.W."/>
        </authorList>
    </citation>
    <scope>NUCLEOTIDE SEQUENCE [LARGE SCALE GENOMIC DNA]</scope>
    <source>
        <strain evidence="5 6">DSM 15102</strain>
    </source>
</reference>
<protein>
    <recommendedName>
        <fullName evidence="3 4">Small ribosomal subunit protein bS6</fullName>
    </recommendedName>
</protein>
<dbReference type="Pfam" id="PF01250">
    <property type="entry name" value="Ribosomal_S6"/>
    <property type="match status" value="1"/>
</dbReference>
<dbReference type="GO" id="GO:0005737">
    <property type="term" value="C:cytoplasm"/>
    <property type="evidence" value="ECO:0007669"/>
    <property type="project" value="UniProtKB-ARBA"/>
</dbReference>
<dbReference type="HAMAP" id="MF_00360">
    <property type="entry name" value="Ribosomal_bS6"/>
    <property type="match status" value="1"/>
</dbReference>
<organism evidence="5 6">
    <name type="scientific">Garciella nitratireducens DSM 15102</name>
    <dbReference type="NCBI Taxonomy" id="1121911"/>
    <lineage>
        <taxon>Bacteria</taxon>
        <taxon>Bacillati</taxon>
        <taxon>Bacillota</taxon>
        <taxon>Clostridia</taxon>
        <taxon>Eubacteriales</taxon>
        <taxon>Eubacteriaceae</taxon>
        <taxon>Garciella</taxon>
    </lineage>
</organism>
<keyword evidence="4" id="KW-0687">Ribonucleoprotein</keyword>
<dbReference type="PANTHER" id="PTHR21011">
    <property type="entry name" value="MITOCHONDRIAL 28S RIBOSOMAL PROTEIN S6"/>
    <property type="match status" value="1"/>
</dbReference>
<dbReference type="NCBIfam" id="TIGR00166">
    <property type="entry name" value="S6"/>
    <property type="match status" value="1"/>
</dbReference>
<dbReference type="Proteomes" id="UP000196365">
    <property type="component" value="Unassembled WGS sequence"/>
</dbReference>
<dbReference type="InterPro" id="IPR035980">
    <property type="entry name" value="Ribosomal_bS6_sf"/>
</dbReference>
<evidence type="ECO:0000256" key="1">
    <source>
        <dbReference type="ARBA" id="ARBA00009512"/>
    </source>
</evidence>
<evidence type="ECO:0000256" key="2">
    <source>
        <dbReference type="ARBA" id="ARBA00035104"/>
    </source>
</evidence>
<proteinExistence type="inferred from homology"/>
<dbReference type="Gene3D" id="3.30.70.60">
    <property type="match status" value="1"/>
</dbReference>
<evidence type="ECO:0000313" key="6">
    <source>
        <dbReference type="Proteomes" id="UP000196365"/>
    </source>
</evidence>
<comment type="function">
    <text evidence="2 4">Binds together with bS18 to 16S ribosomal RNA.</text>
</comment>
<dbReference type="GO" id="GO:0006412">
    <property type="term" value="P:translation"/>
    <property type="evidence" value="ECO:0007669"/>
    <property type="project" value="UniProtKB-UniRule"/>
</dbReference>
<keyword evidence="4" id="KW-0694">RNA-binding</keyword>
<dbReference type="EMBL" id="FUWV01000016">
    <property type="protein sequence ID" value="SJZ89964.1"/>
    <property type="molecule type" value="Genomic_DNA"/>
</dbReference>
<dbReference type="GO" id="GO:1990904">
    <property type="term" value="C:ribonucleoprotein complex"/>
    <property type="evidence" value="ECO:0007669"/>
    <property type="project" value="UniProtKB-KW"/>
</dbReference>
<dbReference type="SUPFAM" id="SSF54995">
    <property type="entry name" value="Ribosomal protein S6"/>
    <property type="match status" value="1"/>
</dbReference>
<evidence type="ECO:0000256" key="4">
    <source>
        <dbReference type="HAMAP-Rule" id="MF_00360"/>
    </source>
</evidence>
<dbReference type="GO" id="GO:0070181">
    <property type="term" value="F:small ribosomal subunit rRNA binding"/>
    <property type="evidence" value="ECO:0007669"/>
    <property type="project" value="TreeGrafter"/>
</dbReference>
<dbReference type="AlphaFoldDB" id="A0A1T4PEI4"/>
<dbReference type="CDD" id="cd00473">
    <property type="entry name" value="bS6"/>
    <property type="match status" value="1"/>
</dbReference>
<evidence type="ECO:0000313" key="5">
    <source>
        <dbReference type="EMBL" id="SJZ89964.1"/>
    </source>
</evidence>
<keyword evidence="6" id="KW-1185">Reference proteome</keyword>
<evidence type="ECO:0000256" key="3">
    <source>
        <dbReference type="ARBA" id="ARBA00035294"/>
    </source>
</evidence>
<dbReference type="OrthoDB" id="9812702at2"/>
<dbReference type="InterPro" id="IPR000529">
    <property type="entry name" value="Ribosomal_bS6"/>
</dbReference>
<comment type="similarity">
    <text evidence="1 4">Belongs to the bacterial ribosomal protein bS6 family.</text>
</comment>
<keyword evidence="4 5" id="KW-0689">Ribosomal protein</keyword>
<dbReference type="InterPro" id="IPR020814">
    <property type="entry name" value="Ribosomal_S6_plastid/chlpt"/>
</dbReference>
<dbReference type="GO" id="GO:0003735">
    <property type="term" value="F:structural constituent of ribosome"/>
    <property type="evidence" value="ECO:0007669"/>
    <property type="project" value="InterPro"/>
</dbReference>
<dbReference type="GO" id="GO:0005840">
    <property type="term" value="C:ribosome"/>
    <property type="evidence" value="ECO:0007669"/>
    <property type="project" value="UniProtKB-KW"/>
</dbReference>
<dbReference type="RefSeq" id="WP_087679401.1">
    <property type="nucleotide sequence ID" value="NZ_FUWV01000016.1"/>
</dbReference>